<gene>
    <name evidence="1" type="ORF">L2740_09325</name>
</gene>
<dbReference type="AlphaFoldDB" id="A0A9X1ZBV0"/>
<proteinExistence type="predicted"/>
<name>A0A9X1ZBV0_9GAMM</name>
<reference evidence="1" key="1">
    <citation type="submission" date="2022-01" db="EMBL/GenBank/DDBJ databases">
        <title>Whole genome-based taxonomy of the Shewanellaceae.</title>
        <authorList>
            <person name="Martin-Rodriguez A.J."/>
        </authorList>
    </citation>
    <scope>NUCLEOTIDE SEQUENCE</scope>
    <source>
        <strain evidence="1">KCTC 23973</strain>
    </source>
</reference>
<evidence type="ECO:0000313" key="2">
    <source>
        <dbReference type="Proteomes" id="UP001139293"/>
    </source>
</evidence>
<comment type="caution">
    <text evidence="1">The sequence shown here is derived from an EMBL/GenBank/DDBJ whole genome shotgun (WGS) entry which is preliminary data.</text>
</comment>
<organism evidence="1 2">
    <name type="scientific">Shewanella pneumatophori</name>
    <dbReference type="NCBI Taxonomy" id="314092"/>
    <lineage>
        <taxon>Bacteria</taxon>
        <taxon>Pseudomonadati</taxon>
        <taxon>Pseudomonadota</taxon>
        <taxon>Gammaproteobacteria</taxon>
        <taxon>Alteromonadales</taxon>
        <taxon>Shewanellaceae</taxon>
        <taxon>Shewanella</taxon>
    </lineage>
</organism>
<keyword evidence="2" id="KW-1185">Reference proteome</keyword>
<accession>A0A9X1ZBV0</accession>
<dbReference type="Proteomes" id="UP001139293">
    <property type="component" value="Unassembled WGS sequence"/>
</dbReference>
<dbReference type="Gene3D" id="3.40.50.12370">
    <property type="match status" value="1"/>
</dbReference>
<dbReference type="EMBL" id="JAKILB010000005">
    <property type="protein sequence ID" value="MCL1138743.1"/>
    <property type="molecule type" value="Genomic_DNA"/>
</dbReference>
<protein>
    <submittedName>
        <fullName evidence="1">Uncharacterized protein</fullName>
    </submittedName>
</protein>
<sequence length="82" mass="9238">MIAYHNTLTLIDNHSATQVALNKALQLAQKTKAKVTALKIDRPNNNLLSRIGLIPQNALDPMLFVKKLIRQYQHLGVEVEVH</sequence>
<evidence type="ECO:0000313" key="1">
    <source>
        <dbReference type="EMBL" id="MCL1138743.1"/>
    </source>
</evidence>
<dbReference type="RefSeq" id="WP_248949834.1">
    <property type="nucleotide sequence ID" value="NZ_JAKILB010000005.1"/>
</dbReference>